<feature type="transmembrane region" description="Helical" evidence="1">
    <location>
        <begin position="193"/>
        <end position="216"/>
    </location>
</feature>
<dbReference type="Pfam" id="PF01757">
    <property type="entry name" value="Acyl_transf_3"/>
    <property type="match status" value="1"/>
</dbReference>
<evidence type="ECO:0000313" key="4">
    <source>
        <dbReference type="EMBL" id="RKT47075.1"/>
    </source>
</evidence>
<keyword evidence="1" id="KW-0812">Transmembrane</keyword>
<comment type="caution">
    <text evidence="4">The sequence shown here is derived from an EMBL/GenBank/DDBJ whole genome shotgun (WGS) entry which is preliminary data.</text>
</comment>
<feature type="transmembrane region" description="Helical" evidence="1">
    <location>
        <begin position="12"/>
        <end position="29"/>
    </location>
</feature>
<keyword evidence="1" id="KW-1133">Transmembrane helix</keyword>
<dbReference type="GO" id="GO:0016020">
    <property type="term" value="C:membrane"/>
    <property type="evidence" value="ECO:0007669"/>
    <property type="project" value="TreeGrafter"/>
</dbReference>
<feature type="transmembrane region" description="Helical" evidence="1">
    <location>
        <begin position="247"/>
        <end position="267"/>
    </location>
</feature>
<dbReference type="EMBL" id="RBXL01000001">
    <property type="protein sequence ID" value="RKT47075.1"/>
    <property type="molecule type" value="Genomic_DNA"/>
</dbReference>
<sequence>MVESHPYRADIDGLRALAIVPVVLFHAAIPGFGGGFVGVDVFFVISGYLITSIIARELQTGHFSIARFYERRVRRILPALFAVLLASALAAALILYPAEARGFARSLIAATLFVSSIFFNRESGYFDQEAELKPLLHTWSLSVEEIFYILYPVLLWLVWGRGLRTRIALVGGIAALSFAASVIALRLDPASTAAFFLPHLRAWELLIGALVALAPLRLPRGRLFSDLISILGLVLIAWPVHAYSQETVFPGLAALSPCLGAALLILAGQRRPSLIGRGLSWRPIVLIGLISYSLYLWHWPIFVFARHLMGPNLPLGVSLLLVAASLILAILSWRFIERPFRGRSGVLPRPLLFGAAALAAALLVGIGVHAERTAGWLGRYPPELAVILAAADDRDPRQLTCESVRADTPGCLYGDPEAAPIIALFGDSHAATYATLLGELARERGTSVLSLAMPICPPALGWQGELLSWREDCERFQRLALDRIIATPSIHTVVLSARYRIYPFDDPDSGLVDAIDAAIGALAAAGRRVVLVYPVPEPGGDVPTVLAEAVLKGHDPEGIGQPLAQLAEDARWVTDALNDLGAQTPLIRLHPHRILCRDGQCHFYRDGQVLYYDDNHLSVSGVRLLRPLFAPLFDRPEEHGRAWLDGAR</sequence>
<evidence type="ECO:0000259" key="3">
    <source>
        <dbReference type="Pfam" id="PF19040"/>
    </source>
</evidence>
<name>A0A495VF49_9GAMM</name>
<evidence type="ECO:0000259" key="2">
    <source>
        <dbReference type="Pfam" id="PF01757"/>
    </source>
</evidence>
<dbReference type="InterPro" id="IPR043968">
    <property type="entry name" value="SGNH"/>
</dbReference>
<feature type="transmembrane region" description="Helical" evidence="1">
    <location>
        <begin position="313"/>
        <end position="331"/>
    </location>
</feature>
<proteinExistence type="predicted"/>
<feature type="transmembrane region" description="Helical" evidence="1">
    <location>
        <begin position="279"/>
        <end position="301"/>
    </location>
</feature>
<evidence type="ECO:0000256" key="1">
    <source>
        <dbReference type="SAM" id="Phobius"/>
    </source>
</evidence>
<feature type="domain" description="SGNH" evidence="3">
    <location>
        <begin position="407"/>
        <end position="631"/>
    </location>
</feature>
<dbReference type="RefSeq" id="WP_120799098.1">
    <property type="nucleotide sequence ID" value="NZ_RBXL01000001.1"/>
</dbReference>
<dbReference type="InterPro" id="IPR002656">
    <property type="entry name" value="Acyl_transf_3_dom"/>
</dbReference>
<feature type="transmembrane region" description="Helical" evidence="1">
    <location>
        <begin position="351"/>
        <end position="370"/>
    </location>
</feature>
<dbReference type="GO" id="GO:0016747">
    <property type="term" value="F:acyltransferase activity, transferring groups other than amino-acyl groups"/>
    <property type="evidence" value="ECO:0007669"/>
    <property type="project" value="InterPro"/>
</dbReference>
<feature type="transmembrane region" description="Helical" evidence="1">
    <location>
        <begin position="223"/>
        <end position="241"/>
    </location>
</feature>
<dbReference type="OrthoDB" id="9767863at2"/>
<dbReference type="InterPro" id="IPR050879">
    <property type="entry name" value="Acyltransferase_3"/>
</dbReference>
<keyword evidence="1" id="KW-0472">Membrane</keyword>
<accession>A0A495VF49</accession>
<dbReference type="GO" id="GO:0009103">
    <property type="term" value="P:lipopolysaccharide biosynthetic process"/>
    <property type="evidence" value="ECO:0007669"/>
    <property type="project" value="TreeGrafter"/>
</dbReference>
<evidence type="ECO:0000313" key="5">
    <source>
        <dbReference type="Proteomes" id="UP000274556"/>
    </source>
</evidence>
<feature type="transmembrane region" description="Helical" evidence="1">
    <location>
        <begin position="35"/>
        <end position="55"/>
    </location>
</feature>
<organism evidence="4 5">
    <name type="scientific">Thiocapsa rosea</name>
    <dbReference type="NCBI Taxonomy" id="69360"/>
    <lineage>
        <taxon>Bacteria</taxon>
        <taxon>Pseudomonadati</taxon>
        <taxon>Pseudomonadota</taxon>
        <taxon>Gammaproteobacteria</taxon>
        <taxon>Chromatiales</taxon>
        <taxon>Chromatiaceae</taxon>
        <taxon>Thiocapsa</taxon>
    </lineage>
</organism>
<dbReference type="Pfam" id="PF19040">
    <property type="entry name" value="SGNH"/>
    <property type="match status" value="1"/>
</dbReference>
<feature type="transmembrane region" description="Helical" evidence="1">
    <location>
        <begin position="76"/>
        <end position="96"/>
    </location>
</feature>
<keyword evidence="5" id="KW-1185">Reference proteome</keyword>
<feature type="domain" description="Acyltransferase 3" evidence="2">
    <location>
        <begin position="9"/>
        <end position="333"/>
    </location>
</feature>
<dbReference type="PANTHER" id="PTHR23028">
    <property type="entry name" value="ACETYLTRANSFERASE"/>
    <property type="match status" value="1"/>
</dbReference>
<protein>
    <submittedName>
        <fullName evidence="4">Peptidoglycan/LPS O-acetylase OafA/YrhL</fullName>
    </submittedName>
</protein>
<dbReference type="Proteomes" id="UP000274556">
    <property type="component" value="Unassembled WGS sequence"/>
</dbReference>
<reference evidence="4 5" key="1">
    <citation type="submission" date="2018-10" db="EMBL/GenBank/DDBJ databases">
        <title>Genomic Encyclopedia of Archaeal and Bacterial Type Strains, Phase II (KMG-II): from individual species to whole genera.</title>
        <authorList>
            <person name="Goeker M."/>
        </authorList>
    </citation>
    <scope>NUCLEOTIDE SEQUENCE [LARGE SCALE GENOMIC DNA]</scope>
    <source>
        <strain evidence="4 5">DSM 235</strain>
    </source>
</reference>
<gene>
    <name evidence="4" type="ORF">BDD21_4629</name>
</gene>
<feature type="transmembrane region" description="Helical" evidence="1">
    <location>
        <begin position="167"/>
        <end position="187"/>
    </location>
</feature>
<dbReference type="AlphaFoldDB" id="A0A495VF49"/>
<dbReference type="PANTHER" id="PTHR23028:SF53">
    <property type="entry name" value="ACYL_TRANSF_3 DOMAIN-CONTAINING PROTEIN"/>
    <property type="match status" value="1"/>
</dbReference>